<evidence type="ECO:0000313" key="3">
    <source>
        <dbReference type="EMBL" id="MBC8560724.1"/>
    </source>
</evidence>
<evidence type="ECO:0000259" key="2">
    <source>
        <dbReference type="PROSITE" id="PS50975"/>
    </source>
</evidence>
<sequence length="349" mass="39911">MKKILITNAGRSAGINFCRSLRLAPEKYELIALEQSKYSLFNAEADKKFLCPESSDPEYLPYIKYIIDQEGVDVVYPSKTNAELWMISAHRSELSAKTYLPDEKYITIFEDKFRTYEILRDNGICVPNTYLIDSVETLKDVFNKYKEGVWLRAIKGCGGKGSILAKDYNFAYSWINYHNGWGTFTAAEILSPNTTSWSGLWKKGELIVSQIRKRLYWEFNYLSPSGVTGITGAQITARDSDLDDLAIRSIKTIMPEPHGIVSVDFTYSFDGIPNPTEIQASRFFTSTYFMAKAGLNFPYLWTKLALDEELPMITNKYSPLEPNLLWIKYVDCPPVLTTIEEANKFKLYC</sequence>
<dbReference type="SUPFAM" id="SSF56059">
    <property type="entry name" value="Glutathione synthetase ATP-binding domain-like"/>
    <property type="match status" value="1"/>
</dbReference>
<proteinExistence type="predicted"/>
<gene>
    <name evidence="3" type="ORF">H8710_11685</name>
</gene>
<comment type="caution">
    <text evidence="3">The sequence shown here is derived from an EMBL/GenBank/DDBJ whole genome shotgun (WGS) entry which is preliminary data.</text>
</comment>
<keyword evidence="4" id="KW-1185">Reference proteome</keyword>
<dbReference type="AlphaFoldDB" id="A0A926E5U6"/>
<dbReference type="Gene3D" id="3.40.50.20">
    <property type="match status" value="1"/>
</dbReference>
<dbReference type="EMBL" id="JACRSV010000004">
    <property type="protein sequence ID" value="MBC8560724.1"/>
    <property type="molecule type" value="Genomic_DNA"/>
</dbReference>
<evidence type="ECO:0000313" key="4">
    <source>
        <dbReference type="Proteomes" id="UP000610760"/>
    </source>
</evidence>
<accession>A0A926E5U6</accession>
<dbReference type="Pfam" id="PF08443">
    <property type="entry name" value="RimK"/>
    <property type="match status" value="1"/>
</dbReference>
<evidence type="ECO:0000256" key="1">
    <source>
        <dbReference type="PROSITE-ProRule" id="PRU00409"/>
    </source>
</evidence>
<reference evidence="3" key="1">
    <citation type="submission" date="2020-08" db="EMBL/GenBank/DDBJ databases">
        <title>Genome public.</title>
        <authorList>
            <person name="Liu C."/>
            <person name="Sun Q."/>
        </authorList>
    </citation>
    <scope>NUCLEOTIDE SEQUENCE</scope>
    <source>
        <strain evidence="3">NSJ-33</strain>
    </source>
</reference>
<protein>
    <recommendedName>
        <fullName evidence="2">ATP-grasp domain-containing protein</fullName>
    </recommendedName>
</protein>
<dbReference type="PROSITE" id="PS50975">
    <property type="entry name" value="ATP_GRASP"/>
    <property type="match status" value="1"/>
</dbReference>
<keyword evidence="1" id="KW-0547">Nucleotide-binding</keyword>
<dbReference type="InterPro" id="IPR011761">
    <property type="entry name" value="ATP-grasp"/>
</dbReference>
<dbReference type="GO" id="GO:0005524">
    <property type="term" value="F:ATP binding"/>
    <property type="evidence" value="ECO:0007669"/>
    <property type="project" value="UniProtKB-UniRule"/>
</dbReference>
<dbReference type="Gene3D" id="3.30.470.20">
    <property type="entry name" value="ATP-grasp fold, B domain"/>
    <property type="match status" value="1"/>
</dbReference>
<keyword evidence="1" id="KW-0067">ATP-binding</keyword>
<dbReference type="RefSeq" id="WP_249295960.1">
    <property type="nucleotide sequence ID" value="NZ_JACRSV010000004.1"/>
</dbReference>
<feature type="domain" description="ATP-grasp" evidence="2">
    <location>
        <begin position="116"/>
        <end position="306"/>
    </location>
</feature>
<dbReference type="GO" id="GO:0046872">
    <property type="term" value="F:metal ion binding"/>
    <property type="evidence" value="ECO:0007669"/>
    <property type="project" value="InterPro"/>
</dbReference>
<dbReference type="InterPro" id="IPR013651">
    <property type="entry name" value="ATP-grasp_RimK-type"/>
</dbReference>
<dbReference type="Proteomes" id="UP000610760">
    <property type="component" value="Unassembled WGS sequence"/>
</dbReference>
<name>A0A926E5U6_9FIRM</name>
<organism evidence="3 4">
    <name type="scientific">Fumia xinanensis</name>
    <dbReference type="NCBI Taxonomy" id="2763659"/>
    <lineage>
        <taxon>Bacteria</taxon>
        <taxon>Bacillati</taxon>
        <taxon>Bacillota</taxon>
        <taxon>Clostridia</taxon>
        <taxon>Eubacteriales</taxon>
        <taxon>Oscillospiraceae</taxon>
        <taxon>Fumia</taxon>
    </lineage>
</organism>